<feature type="compositionally biased region" description="Acidic residues" evidence="1">
    <location>
        <begin position="166"/>
        <end position="186"/>
    </location>
</feature>
<evidence type="ECO:0000313" key="2">
    <source>
        <dbReference type="EMBL" id="KAG2203889.1"/>
    </source>
</evidence>
<dbReference type="OrthoDB" id="2264251at2759"/>
<evidence type="ECO:0000313" key="3">
    <source>
        <dbReference type="Proteomes" id="UP000650833"/>
    </source>
</evidence>
<reference evidence="2" key="1">
    <citation type="submission" date="2020-12" db="EMBL/GenBank/DDBJ databases">
        <title>Metabolic potential, ecology and presence of endohyphal bacteria is reflected in genomic diversity of Mucoromycotina.</title>
        <authorList>
            <person name="Muszewska A."/>
            <person name="Okrasinska A."/>
            <person name="Steczkiewicz K."/>
            <person name="Drgas O."/>
            <person name="Orlowska M."/>
            <person name="Perlinska-Lenart U."/>
            <person name="Aleksandrzak-Piekarczyk T."/>
            <person name="Szatraj K."/>
            <person name="Zielenkiewicz U."/>
            <person name="Pilsyk S."/>
            <person name="Malc E."/>
            <person name="Mieczkowski P."/>
            <person name="Kruszewska J.S."/>
            <person name="Biernat P."/>
            <person name="Pawlowska J."/>
        </authorList>
    </citation>
    <scope>NUCLEOTIDE SEQUENCE</scope>
    <source>
        <strain evidence="2">CBS 226.32</strain>
    </source>
</reference>
<evidence type="ECO:0000256" key="1">
    <source>
        <dbReference type="SAM" id="MobiDB-lite"/>
    </source>
</evidence>
<gene>
    <name evidence="2" type="ORF">INT46_005759</name>
</gene>
<keyword evidence="3" id="KW-1185">Reference proteome</keyword>
<feature type="region of interest" description="Disordered" evidence="1">
    <location>
        <begin position="155"/>
        <end position="186"/>
    </location>
</feature>
<protein>
    <submittedName>
        <fullName evidence="2">Uncharacterized protein</fullName>
    </submittedName>
</protein>
<comment type="caution">
    <text evidence="2">The sequence shown here is derived from an EMBL/GenBank/DDBJ whole genome shotgun (WGS) entry which is preliminary data.</text>
</comment>
<name>A0A8H7V7B6_9FUNG</name>
<dbReference type="EMBL" id="JAEPRC010000212">
    <property type="protein sequence ID" value="KAG2203889.1"/>
    <property type="molecule type" value="Genomic_DNA"/>
</dbReference>
<sequence>MQALPLLTPTNFINNNKKRSRASIDDDFESHYLKKRLISTLPDLKPASIENNNSRASCSPKLNDSLKGDATLSQLSVVDQENTKSNYKPQIDDASYYNRIHIMEVNGTLLPMEQKPGETKYSIPGFVLSDSNNSKPLQPSSRELILYEKNPILASIEKEQQHQQIGDDDSMTSEENDEEYDPMDLD</sequence>
<dbReference type="AlphaFoldDB" id="A0A8H7V7B6"/>
<proteinExistence type="predicted"/>
<accession>A0A8H7V7B6</accession>
<dbReference type="Proteomes" id="UP000650833">
    <property type="component" value="Unassembled WGS sequence"/>
</dbReference>
<organism evidence="2 3">
    <name type="scientific">Mucor plumbeus</name>
    <dbReference type="NCBI Taxonomy" id="97098"/>
    <lineage>
        <taxon>Eukaryota</taxon>
        <taxon>Fungi</taxon>
        <taxon>Fungi incertae sedis</taxon>
        <taxon>Mucoromycota</taxon>
        <taxon>Mucoromycotina</taxon>
        <taxon>Mucoromycetes</taxon>
        <taxon>Mucorales</taxon>
        <taxon>Mucorineae</taxon>
        <taxon>Mucoraceae</taxon>
        <taxon>Mucor</taxon>
    </lineage>
</organism>